<protein>
    <submittedName>
        <fullName evidence="5">Putative signaling protein</fullName>
    </submittedName>
</protein>
<dbReference type="InterPro" id="IPR000160">
    <property type="entry name" value="GGDEF_dom"/>
</dbReference>
<evidence type="ECO:0000259" key="3">
    <source>
        <dbReference type="PROSITE" id="PS50883"/>
    </source>
</evidence>
<accession>A0A509EBA5</accession>
<dbReference type="CDD" id="cd01948">
    <property type="entry name" value="EAL"/>
    <property type="match status" value="1"/>
</dbReference>
<dbReference type="NCBIfam" id="TIGR00254">
    <property type="entry name" value="GGDEF"/>
    <property type="match status" value="1"/>
</dbReference>
<keyword evidence="6" id="KW-1185">Reference proteome</keyword>
<dbReference type="InterPro" id="IPR052155">
    <property type="entry name" value="Biofilm_reg_signaling"/>
</dbReference>
<dbReference type="InterPro" id="IPR003018">
    <property type="entry name" value="GAF"/>
</dbReference>
<dbReference type="SUPFAM" id="SSF55785">
    <property type="entry name" value="PYP-like sensor domain (PAS domain)"/>
    <property type="match status" value="2"/>
</dbReference>
<dbReference type="SMART" id="SM00091">
    <property type="entry name" value="PAS"/>
    <property type="match status" value="1"/>
</dbReference>
<feature type="domain" description="PAC" evidence="2">
    <location>
        <begin position="272"/>
        <end position="324"/>
    </location>
</feature>
<name>A0A509EBA5_9HYPH</name>
<dbReference type="AlphaFoldDB" id="A0A509EBA5"/>
<dbReference type="InterPro" id="IPR013655">
    <property type="entry name" value="PAS_fold_3"/>
</dbReference>
<dbReference type="CDD" id="cd01949">
    <property type="entry name" value="GGDEF"/>
    <property type="match status" value="1"/>
</dbReference>
<dbReference type="SMART" id="SM00267">
    <property type="entry name" value="GGDEF"/>
    <property type="match status" value="1"/>
</dbReference>
<evidence type="ECO:0000259" key="2">
    <source>
        <dbReference type="PROSITE" id="PS50113"/>
    </source>
</evidence>
<dbReference type="PROSITE" id="PS50883">
    <property type="entry name" value="EAL"/>
    <property type="match status" value="1"/>
</dbReference>
<proteinExistence type="predicted"/>
<dbReference type="SUPFAM" id="SSF55781">
    <property type="entry name" value="GAF domain-like"/>
    <property type="match status" value="1"/>
</dbReference>
<evidence type="ECO:0000259" key="4">
    <source>
        <dbReference type="PROSITE" id="PS50887"/>
    </source>
</evidence>
<dbReference type="Pfam" id="PF00563">
    <property type="entry name" value="EAL"/>
    <property type="match status" value="1"/>
</dbReference>
<dbReference type="SUPFAM" id="SSF55073">
    <property type="entry name" value="Nucleotide cyclase"/>
    <property type="match status" value="1"/>
</dbReference>
<dbReference type="InterPro" id="IPR035919">
    <property type="entry name" value="EAL_sf"/>
</dbReference>
<dbReference type="InterPro" id="IPR000700">
    <property type="entry name" value="PAS-assoc_C"/>
</dbReference>
<dbReference type="SMART" id="SM00052">
    <property type="entry name" value="EAL"/>
    <property type="match status" value="1"/>
</dbReference>
<dbReference type="Gene3D" id="2.10.70.100">
    <property type="match status" value="1"/>
</dbReference>
<dbReference type="InterPro" id="IPR043128">
    <property type="entry name" value="Rev_trsase/Diguanyl_cyclase"/>
</dbReference>
<dbReference type="InterPro" id="IPR029016">
    <property type="entry name" value="GAF-like_dom_sf"/>
</dbReference>
<dbReference type="FunFam" id="3.30.70.270:FF:000001">
    <property type="entry name" value="Diguanylate cyclase domain protein"/>
    <property type="match status" value="1"/>
</dbReference>
<dbReference type="Pfam" id="PF08447">
    <property type="entry name" value="PAS_3"/>
    <property type="match status" value="1"/>
</dbReference>
<organism evidence="5 6">
    <name type="scientific">Methylobacterium symbioticum</name>
    <dbReference type="NCBI Taxonomy" id="2584084"/>
    <lineage>
        <taxon>Bacteria</taxon>
        <taxon>Pseudomonadati</taxon>
        <taxon>Pseudomonadota</taxon>
        <taxon>Alphaproteobacteria</taxon>
        <taxon>Hyphomicrobiales</taxon>
        <taxon>Methylobacteriaceae</taxon>
        <taxon>Methylobacterium</taxon>
    </lineage>
</organism>
<sequence>MIVPPYPTGAARMAGAETFDMLNTAAEPQFDAVCRIAAHLFRAPIAIIPLVVETRLLFKARFGLDVDSCEREASFCDLTIRGGRGRALVVPDLAQDPRFAESPLVRGPPHARFYAGVALGLDAESCVGTICVMDRAPRFDFTDEQVAQLKDLAQIVEAHLRLRDARLASEREIERRRRVEALLTEREARLRAAHTARAMAERTACFGHWSIDLADGTVQWSDGISRIFDRNPSLKPLSLAEHLSFYHHEDRLTLHGRLLAAAADPGHADITYEHRSRILRPSGEERIVSVHGVIERDDAGQVTTLHGVCLDVTDHVHAERQQRETLELLRTTLETMDQGLLMIGPDDRIGVLNRRAHDLLGLPDDVLHEGASYTDVRDHQARAGEFARASTELRRCLETESLQSTPFVYERERPNGLILEVRSAPLSTGGQVRTFTDITDRKRREAVIEHMARHDALTGLPNRRLFHETLGQELAKIGSGGEVAVLCCDLDRFKAVNDTFGHSAGDALLRELARRLLAVLREEDLVARLGGDEFAIILPIQGRSDLARTVAARAIEAVGQPLEIEGHLTNVGLSIGIAVAPRDGAEPEQLFKNADIALYRAKEAGRNTFRFYEPALDAQIVARNFLELDLREAVHSGGMTLRYQPIFDLATGRLCGFEALLRWFHPRRGMISPAEFIPLAEETGLIVSIGEWVLREASSEAVDWPSDLRVAVNVSSIQLRRPGLEQAVLGALAASGLQPGRLELEITESAMLVDADGVFACLGRLRGMGVHIALDDFGTGFSSLSHLTHFLFDKIKIDCSFVRRIDEPISAAVVRAVTGLGAQLHATVTAEGVETVEQLDRVRQAGCTQVQGYLYGGPMTASEARAFIQAGASARGDVQAARFGPRPAPASAEPASVLAGARRLPSHTRRAASPSEREPERADAPGP</sequence>
<dbReference type="PROSITE" id="PS50113">
    <property type="entry name" value="PAC"/>
    <property type="match status" value="1"/>
</dbReference>
<reference evidence="5 6" key="1">
    <citation type="submission" date="2019-06" db="EMBL/GenBank/DDBJ databases">
        <authorList>
            <person name="Rodrigo-Torres L."/>
            <person name="Arahal R. D."/>
            <person name="Lucena T."/>
        </authorList>
    </citation>
    <scope>NUCLEOTIDE SEQUENCE [LARGE SCALE GENOMIC DNA]</scope>
    <source>
        <strain evidence="5 6">SB0023/3</strain>
    </source>
</reference>
<dbReference type="InterPro" id="IPR001633">
    <property type="entry name" value="EAL_dom"/>
</dbReference>
<dbReference type="Gene3D" id="3.30.70.270">
    <property type="match status" value="1"/>
</dbReference>
<dbReference type="Gene3D" id="3.20.20.450">
    <property type="entry name" value="EAL domain"/>
    <property type="match status" value="1"/>
</dbReference>
<dbReference type="PANTHER" id="PTHR44757:SF2">
    <property type="entry name" value="BIOFILM ARCHITECTURE MAINTENANCE PROTEIN MBAA"/>
    <property type="match status" value="1"/>
</dbReference>
<evidence type="ECO:0000313" key="6">
    <source>
        <dbReference type="Proteomes" id="UP000410984"/>
    </source>
</evidence>
<dbReference type="EMBL" id="CABFPH010000022">
    <property type="protein sequence ID" value="VUD71442.1"/>
    <property type="molecule type" value="Genomic_DNA"/>
</dbReference>
<dbReference type="Gene3D" id="3.30.450.40">
    <property type="match status" value="1"/>
</dbReference>
<feature type="domain" description="EAL" evidence="3">
    <location>
        <begin position="623"/>
        <end position="872"/>
    </location>
</feature>
<dbReference type="Proteomes" id="UP000410984">
    <property type="component" value="Unassembled WGS sequence"/>
</dbReference>
<gene>
    <name evidence="5" type="ORF">MET9862_02024</name>
</gene>
<dbReference type="InterPro" id="IPR035965">
    <property type="entry name" value="PAS-like_dom_sf"/>
</dbReference>
<dbReference type="Pfam" id="PF12860">
    <property type="entry name" value="PAS_7"/>
    <property type="match status" value="1"/>
</dbReference>
<feature type="region of interest" description="Disordered" evidence="1">
    <location>
        <begin position="880"/>
        <end position="927"/>
    </location>
</feature>
<feature type="domain" description="GGDEF" evidence="4">
    <location>
        <begin position="481"/>
        <end position="614"/>
    </location>
</feature>
<dbReference type="GO" id="GO:0003824">
    <property type="term" value="F:catalytic activity"/>
    <property type="evidence" value="ECO:0007669"/>
    <property type="project" value="UniProtKB-ARBA"/>
</dbReference>
<dbReference type="Pfam" id="PF00990">
    <property type="entry name" value="GGDEF"/>
    <property type="match status" value="1"/>
</dbReference>
<evidence type="ECO:0000313" key="5">
    <source>
        <dbReference type="EMBL" id="VUD71442.1"/>
    </source>
</evidence>
<evidence type="ECO:0000256" key="1">
    <source>
        <dbReference type="SAM" id="MobiDB-lite"/>
    </source>
</evidence>
<dbReference type="InterPro" id="IPR000014">
    <property type="entry name" value="PAS"/>
</dbReference>
<dbReference type="InterPro" id="IPR029787">
    <property type="entry name" value="Nucleotide_cyclase"/>
</dbReference>
<dbReference type="PANTHER" id="PTHR44757">
    <property type="entry name" value="DIGUANYLATE CYCLASE DGCP"/>
    <property type="match status" value="1"/>
</dbReference>
<feature type="compositionally biased region" description="Basic and acidic residues" evidence="1">
    <location>
        <begin position="915"/>
        <end position="927"/>
    </location>
</feature>
<dbReference type="Gene3D" id="3.30.450.20">
    <property type="entry name" value="PAS domain"/>
    <property type="match status" value="2"/>
</dbReference>
<dbReference type="Pfam" id="PF01590">
    <property type="entry name" value="GAF"/>
    <property type="match status" value="1"/>
</dbReference>
<dbReference type="SUPFAM" id="SSF141868">
    <property type="entry name" value="EAL domain-like"/>
    <property type="match status" value="1"/>
</dbReference>
<dbReference type="PROSITE" id="PS50887">
    <property type="entry name" value="GGDEF"/>
    <property type="match status" value="1"/>
</dbReference>